<protein>
    <recommendedName>
        <fullName evidence="6">Nucleotidyltransferase-like domain-containing protein</fullName>
    </recommendedName>
</protein>
<dbReference type="STRING" id="1324314.BVG16_24850"/>
<keyword evidence="5" id="KW-1185">Reference proteome</keyword>
<dbReference type="Gene3D" id="1.20.120.330">
    <property type="entry name" value="Nucleotidyltransferases domain 2"/>
    <property type="match status" value="1"/>
</dbReference>
<evidence type="ECO:0000259" key="2">
    <source>
        <dbReference type="Pfam" id="PF18576"/>
    </source>
</evidence>
<reference evidence="4 5" key="1">
    <citation type="submission" date="2017-01" db="EMBL/GenBank/DDBJ databases">
        <title>Genome analysis of Paenibacillus selenitrireducens ES3-24.</title>
        <authorList>
            <person name="Xu D."/>
            <person name="Yao R."/>
            <person name="Zheng S."/>
        </authorList>
    </citation>
    <scope>NUCLEOTIDE SEQUENCE [LARGE SCALE GENOMIC DNA]</scope>
    <source>
        <strain evidence="4 5">ES3-24</strain>
    </source>
</reference>
<dbReference type="Proteomes" id="UP000190188">
    <property type="component" value="Unassembled WGS sequence"/>
</dbReference>
<comment type="caution">
    <text evidence="4">The sequence shown here is derived from an EMBL/GenBank/DDBJ whole genome shotgun (WGS) entry which is preliminary data.</text>
</comment>
<dbReference type="InterPro" id="IPR041143">
    <property type="entry name" value="YgxA_HTH"/>
</dbReference>
<feature type="domain" description="Nucleotidyltransferase-like" evidence="1">
    <location>
        <begin position="1"/>
        <end position="116"/>
    </location>
</feature>
<dbReference type="InterPro" id="IPR054515">
    <property type="entry name" value="YgxA-like_substrate-bd"/>
</dbReference>
<gene>
    <name evidence="4" type="ORF">BVG16_24850</name>
</gene>
<dbReference type="InterPro" id="IPR029348">
    <property type="entry name" value="NTF-like"/>
</dbReference>
<feature type="domain" description="YgxA-like substrate binding" evidence="3">
    <location>
        <begin position="122"/>
        <end position="220"/>
    </location>
</feature>
<dbReference type="Pfam" id="PF22339">
    <property type="entry name" value="YgxA-like_sub_bind"/>
    <property type="match status" value="1"/>
</dbReference>
<dbReference type="Pfam" id="PF18576">
    <property type="entry name" value="HTH_52"/>
    <property type="match status" value="1"/>
</dbReference>
<evidence type="ECO:0000313" key="5">
    <source>
        <dbReference type="Proteomes" id="UP000190188"/>
    </source>
</evidence>
<evidence type="ECO:0000313" key="4">
    <source>
        <dbReference type="EMBL" id="OPA74371.1"/>
    </source>
</evidence>
<dbReference type="AlphaFoldDB" id="A0A1T2X395"/>
<name>A0A1T2X395_9BACL</name>
<dbReference type="InterPro" id="IPR043519">
    <property type="entry name" value="NT_sf"/>
</dbReference>
<evidence type="ECO:0000259" key="3">
    <source>
        <dbReference type="Pfam" id="PF22339"/>
    </source>
</evidence>
<dbReference type="Gene3D" id="3.30.460.10">
    <property type="entry name" value="Beta Polymerase, domain 2"/>
    <property type="match status" value="1"/>
</dbReference>
<dbReference type="Pfam" id="PF14540">
    <property type="entry name" value="NTF-like"/>
    <property type="match status" value="1"/>
</dbReference>
<accession>A0A1T2X395</accession>
<feature type="domain" description="YgxA-like helix-turn-helix" evidence="2">
    <location>
        <begin position="228"/>
        <end position="275"/>
    </location>
</feature>
<evidence type="ECO:0000259" key="1">
    <source>
        <dbReference type="Pfam" id="PF14540"/>
    </source>
</evidence>
<dbReference type="EMBL" id="MSZX01000011">
    <property type="protein sequence ID" value="OPA74371.1"/>
    <property type="molecule type" value="Genomic_DNA"/>
</dbReference>
<proteinExistence type="predicted"/>
<evidence type="ECO:0008006" key="6">
    <source>
        <dbReference type="Google" id="ProtNLM"/>
    </source>
</evidence>
<sequence length="296" mass="34730">MDFMKKTLLTEYINRPEYVGAICIEDTVPDIYPPEIYGFDMLLILVTETDTPLHETMHVMNGKLSVQVHKVSTWSMERWLVDGENRTIIQWLIQGEILQDHKSYLHQLRDRIIKFENPLREQRMLAEFTQFLRSYLQAKQFMRLNHEMDAYQRIIESLGHWAGIVLIEEGLHPEVSVWNQVHDINLGVYKLYEELTVSQETVGQRVELLLLACEFSVMSKMKECCSLLLRILSSRQDPWSTNDLVELPELNHVRDDLPLLLQRMVKRSLVREVEVLQSESLELDTALFAEVRYAAV</sequence>
<organism evidence="4 5">
    <name type="scientific">Paenibacillus selenitireducens</name>
    <dbReference type="NCBI Taxonomy" id="1324314"/>
    <lineage>
        <taxon>Bacteria</taxon>
        <taxon>Bacillati</taxon>
        <taxon>Bacillota</taxon>
        <taxon>Bacilli</taxon>
        <taxon>Bacillales</taxon>
        <taxon>Paenibacillaceae</taxon>
        <taxon>Paenibacillus</taxon>
    </lineage>
</organism>